<name>A0A967AV45_9FLAO</name>
<dbReference type="RefSeq" id="WP_166204851.1">
    <property type="nucleotide sequence ID" value="NZ_VIKU02000002.1"/>
</dbReference>
<keyword evidence="1" id="KW-0472">Membrane</keyword>
<organism evidence="2 3">
    <name type="scientific">Pelagihabitans pacificus</name>
    <dbReference type="NCBI Taxonomy" id="2696054"/>
    <lineage>
        <taxon>Bacteria</taxon>
        <taxon>Pseudomonadati</taxon>
        <taxon>Bacteroidota</taxon>
        <taxon>Flavobacteriia</taxon>
        <taxon>Flavobacteriales</taxon>
        <taxon>Flavobacteriaceae</taxon>
        <taxon>Pelagihabitans</taxon>
    </lineage>
</organism>
<evidence type="ECO:0000256" key="1">
    <source>
        <dbReference type="SAM" id="Phobius"/>
    </source>
</evidence>
<comment type="caution">
    <text evidence="2">The sequence shown here is derived from an EMBL/GenBank/DDBJ whole genome shotgun (WGS) entry which is preliminary data.</text>
</comment>
<protein>
    <submittedName>
        <fullName evidence="2">Uncharacterized protein</fullName>
    </submittedName>
</protein>
<dbReference type="AlphaFoldDB" id="A0A967AV45"/>
<reference evidence="2" key="2">
    <citation type="submission" date="2020-03" db="EMBL/GenBank/DDBJ databases">
        <title>Flavobacteriaceae bacterium strain TP-CH-4, a member of the family Flavobacteriaceae isolated from a deep-sea seamount.</title>
        <authorList>
            <person name="Zhang D.-C."/>
        </authorList>
    </citation>
    <scope>NUCLEOTIDE SEQUENCE</scope>
    <source>
        <strain evidence="2">TP-CH-4</strain>
    </source>
</reference>
<dbReference type="Proteomes" id="UP000707206">
    <property type="component" value="Unassembled WGS sequence"/>
</dbReference>
<proteinExistence type="predicted"/>
<evidence type="ECO:0000313" key="3">
    <source>
        <dbReference type="Proteomes" id="UP000707206"/>
    </source>
</evidence>
<keyword evidence="3" id="KW-1185">Reference proteome</keyword>
<keyword evidence="1" id="KW-0812">Transmembrane</keyword>
<feature type="transmembrane region" description="Helical" evidence="1">
    <location>
        <begin position="20"/>
        <end position="41"/>
    </location>
</feature>
<accession>A0A967AV45</accession>
<gene>
    <name evidence="2" type="ORF">FK220_009595</name>
</gene>
<sequence>MKTLVTQIKGFAETQTNEETYFLGAALVVLTIVAFIFFLVWSRKPKERRNKKGT</sequence>
<keyword evidence="1" id="KW-1133">Transmembrane helix</keyword>
<dbReference type="EMBL" id="VIKU02000002">
    <property type="protein sequence ID" value="NHF59593.1"/>
    <property type="molecule type" value="Genomic_DNA"/>
</dbReference>
<evidence type="ECO:0000313" key="2">
    <source>
        <dbReference type="EMBL" id="NHF59593.1"/>
    </source>
</evidence>
<reference evidence="2" key="1">
    <citation type="submission" date="2019-07" db="EMBL/GenBank/DDBJ databases">
        <authorList>
            <person name="De-Chao Zhang Q."/>
        </authorList>
    </citation>
    <scope>NUCLEOTIDE SEQUENCE</scope>
    <source>
        <strain evidence="2">TP-CH-4</strain>
    </source>
</reference>